<comment type="similarity">
    <text evidence="1 4">Belongs to the glycerate kinase type-1 family.</text>
</comment>
<dbReference type="Proteomes" id="UP001501581">
    <property type="component" value="Unassembled WGS sequence"/>
</dbReference>
<protein>
    <submittedName>
        <fullName evidence="5">Glycerate kinase</fullName>
    </submittedName>
</protein>
<keyword evidence="6" id="KW-1185">Reference proteome</keyword>
<dbReference type="PANTHER" id="PTHR21599:SF0">
    <property type="entry name" value="GLYCERATE KINASE"/>
    <property type="match status" value="1"/>
</dbReference>
<name>A0ABN1TNP5_9ACTN</name>
<evidence type="ECO:0000313" key="6">
    <source>
        <dbReference type="Proteomes" id="UP001501581"/>
    </source>
</evidence>
<organism evidence="5 6">
    <name type="scientific">Nocardioides dubius</name>
    <dbReference type="NCBI Taxonomy" id="317019"/>
    <lineage>
        <taxon>Bacteria</taxon>
        <taxon>Bacillati</taxon>
        <taxon>Actinomycetota</taxon>
        <taxon>Actinomycetes</taxon>
        <taxon>Propionibacteriales</taxon>
        <taxon>Nocardioidaceae</taxon>
        <taxon>Nocardioides</taxon>
    </lineage>
</organism>
<dbReference type="RefSeq" id="WP_343991869.1">
    <property type="nucleotide sequence ID" value="NZ_BAAALG010000003.1"/>
</dbReference>
<dbReference type="EMBL" id="BAAALG010000003">
    <property type="protein sequence ID" value="GAA1095466.1"/>
    <property type="molecule type" value="Genomic_DNA"/>
</dbReference>
<evidence type="ECO:0000256" key="2">
    <source>
        <dbReference type="ARBA" id="ARBA00022679"/>
    </source>
</evidence>
<dbReference type="PIRSF" id="PIRSF006078">
    <property type="entry name" value="GlxK"/>
    <property type="match status" value="1"/>
</dbReference>
<evidence type="ECO:0000313" key="5">
    <source>
        <dbReference type="EMBL" id="GAA1095466.1"/>
    </source>
</evidence>
<dbReference type="Gene3D" id="3.90.1510.10">
    <property type="entry name" value="Glycerate kinase, domain 2"/>
    <property type="match status" value="1"/>
</dbReference>
<dbReference type="SUPFAM" id="SSF110738">
    <property type="entry name" value="Glycerate kinase I"/>
    <property type="match status" value="1"/>
</dbReference>
<dbReference type="Pfam" id="PF02595">
    <property type="entry name" value="Gly_kinase"/>
    <property type="match status" value="1"/>
</dbReference>
<dbReference type="InterPro" id="IPR018193">
    <property type="entry name" value="Glyc_kinase_flavodox-like_fold"/>
</dbReference>
<proteinExistence type="inferred from homology"/>
<comment type="caution">
    <text evidence="5">The sequence shown here is derived from an EMBL/GenBank/DDBJ whole genome shotgun (WGS) entry which is preliminary data.</text>
</comment>
<gene>
    <name evidence="5" type="ORF">GCM10009668_09420</name>
</gene>
<dbReference type="Gene3D" id="3.40.50.10350">
    <property type="entry name" value="Glycerate kinase, domain 1"/>
    <property type="match status" value="1"/>
</dbReference>
<evidence type="ECO:0000256" key="1">
    <source>
        <dbReference type="ARBA" id="ARBA00006284"/>
    </source>
</evidence>
<keyword evidence="2 4" id="KW-0808">Transferase</keyword>
<dbReference type="InterPro" id="IPR036129">
    <property type="entry name" value="Glycerate_kinase_sf"/>
</dbReference>
<evidence type="ECO:0000256" key="3">
    <source>
        <dbReference type="ARBA" id="ARBA00022777"/>
    </source>
</evidence>
<dbReference type="PANTHER" id="PTHR21599">
    <property type="entry name" value="GLYCERATE KINASE"/>
    <property type="match status" value="1"/>
</dbReference>
<evidence type="ECO:0000256" key="4">
    <source>
        <dbReference type="PIRNR" id="PIRNR006078"/>
    </source>
</evidence>
<sequence length="366" mass="37072">MRILIAPDKFAGTLTAPQAAEAIARGWLRRRPDDQVELCPMSDGGPGFIDALHAALGGELHEVEVPGLAGPAVTARYLLVDRTAYVESAQAVGLDQVPAERRTPMTSSSFGLGLILRAALDAGARRIVVGVGGTATNDGGAGLLAALGAGAEGARLDGGPEGLTGLTSVDLAEARAAVADVALVVATDVDTQLLGLIGATKTFGPQKGLSEEELLIADARLQRLAECTDRRLATAPGAGAGGGIGFALMLLGAEREPGIGLIAATLGLAERAASADLVLTGEGSFDFSSRAGKVPYGVAEIAGAALRPCVVLAGRVLIGAREMRALGVEAGYAMSDLAGEERSLAEPEAVLADLAERVARTWAIGE</sequence>
<dbReference type="InterPro" id="IPR018197">
    <property type="entry name" value="Glycerate_kinase_RE-like"/>
</dbReference>
<dbReference type="NCBIfam" id="TIGR00045">
    <property type="entry name" value="glycerate kinase"/>
    <property type="match status" value="1"/>
</dbReference>
<dbReference type="InterPro" id="IPR004381">
    <property type="entry name" value="Glycerate_kinase"/>
</dbReference>
<keyword evidence="3 4" id="KW-0418">Kinase</keyword>
<accession>A0ABN1TNP5</accession>
<reference evidence="5 6" key="1">
    <citation type="journal article" date="2019" name="Int. J. Syst. Evol. Microbiol.">
        <title>The Global Catalogue of Microorganisms (GCM) 10K type strain sequencing project: providing services to taxonomists for standard genome sequencing and annotation.</title>
        <authorList>
            <consortium name="The Broad Institute Genomics Platform"/>
            <consortium name="The Broad Institute Genome Sequencing Center for Infectious Disease"/>
            <person name="Wu L."/>
            <person name="Ma J."/>
        </authorList>
    </citation>
    <scope>NUCLEOTIDE SEQUENCE [LARGE SCALE GENOMIC DNA]</scope>
    <source>
        <strain evidence="5 6">JCM 13008</strain>
    </source>
</reference>
<dbReference type="GO" id="GO:0016301">
    <property type="term" value="F:kinase activity"/>
    <property type="evidence" value="ECO:0007669"/>
    <property type="project" value="UniProtKB-KW"/>
</dbReference>